<dbReference type="SUPFAM" id="SSF55174">
    <property type="entry name" value="Alpha-L RNA-binding motif"/>
    <property type="match status" value="1"/>
</dbReference>
<dbReference type="InterPro" id="IPR006145">
    <property type="entry name" value="PsdUridine_synth_RsuA/RluA"/>
</dbReference>
<dbReference type="PROSITE" id="PS50889">
    <property type="entry name" value="S4"/>
    <property type="match status" value="1"/>
</dbReference>
<name>E0Y021_9GAMM</name>
<dbReference type="InterPro" id="IPR006224">
    <property type="entry name" value="PsdUridine_synth_RluA-like_CS"/>
</dbReference>
<dbReference type="NCBIfam" id="NF008385">
    <property type="entry name" value="PRK11180.1"/>
    <property type="match status" value="1"/>
</dbReference>
<dbReference type="EMBL" id="GU474936">
    <property type="protein sequence ID" value="ADI20012.1"/>
    <property type="molecule type" value="Genomic_DNA"/>
</dbReference>
<evidence type="ECO:0000259" key="9">
    <source>
        <dbReference type="Pfam" id="PF00849"/>
    </source>
</evidence>
<dbReference type="PANTHER" id="PTHR21600">
    <property type="entry name" value="MITOCHONDRIAL RNA PSEUDOURIDINE SYNTHASE"/>
    <property type="match status" value="1"/>
</dbReference>
<dbReference type="GO" id="GO:0160140">
    <property type="term" value="F:23S rRNA pseudouridine(1911/1915/1917) synthase activity"/>
    <property type="evidence" value="ECO:0007669"/>
    <property type="project" value="UniProtKB-EC"/>
</dbReference>
<dbReference type="NCBIfam" id="TIGR00005">
    <property type="entry name" value="rluA_subfam"/>
    <property type="match status" value="1"/>
</dbReference>
<dbReference type="EC" id="5.4.99.-" evidence="8"/>
<dbReference type="InterPro" id="IPR002942">
    <property type="entry name" value="S4_RNA-bd"/>
</dbReference>
<feature type="active site" evidence="6">
    <location>
        <position position="137"/>
    </location>
</feature>
<dbReference type="InterPro" id="IPR036986">
    <property type="entry name" value="S4_RNA-bd_sf"/>
</dbReference>
<keyword evidence="2 7" id="KW-0694">RNA-binding</keyword>
<evidence type="ECO:0000256" key="5">
    <source>
        <dbReference type="ARBA" id="ARBA00056072"/>
    </source>
</evidence>
<dbReference type="AlphaFoldDB" id="E0Y021"/>
<dbReference type="SUPFAM" id="SSF55120">
    <property type="entry name" value="Pseudouridine synthase"/>
    <property type="match status" value="1"/>
</dbReference>
<dbReference type="CDD" id="cd02869">
    <property type="entry name" value="PseudoU_synth_RluA_like"/>
    <property type="match status" value="1"/>
</dbReference>
<evidence type="ECO:0000256" key="2">
    <source>
        <dbReference type="ARBA" id="ARBA00022884"/>
    </source>
</evidence>
<dbReference type="CDD" id="cd00165">
    <property type="entry name" value="S4"/>
    <property type="match status" value="1"/>
</dbReference>
<comment type="similarity">
    <text evidence="1 8">Belongs to the pseudouridine synthase RluA family.</text>
</comment>
<dbReference type="PANTHER" id="PTHR21600:SF44">
    <property type="entry name" value="RIBOSOMAL LARGE SUBUNIT PSEUDOURIDINE SYNTHASE D"/>
    <property type="match status" value="1"/>
</dbReference>
<proteinExistence type="inferred from homology"/>
<dbReference type="InterPro" id="IPR020103">
    <property type="entry name" value="PsdUridine_synth_cat_dom_sf"/>
</dbReference>
<evidence type="ECO:0000256" key="8">
    <source>
        <dbReference type="RuleBase" id="RU362028"/>
    </source>
</evidence>
<evidence type="ECO:0000256" key="4">
    <source>
        <dbReference type="ARBA" id="ARBA00036882"/>
    </source>
</evidence>
<dbReference type="Pfam" id="PF00849">
    <property type="entry name" value="PseudoU_synth_2"/>
    <property type="match status" value="1"/>
</dbReference>
<dbReference type="GO" id="GO:0000455">
    <property type="term" value="P:enzyme-directed rRNA pseudouridine synthesis"/>
    <property type="evidence" value="ECO:0007669"/>
    <property type="project" value="TreeGrafter"/>
</dbReference>
<reference evidence="11" key="1">
    <citation type="journal article" date="2011" name="Environ. Microbiol.">
        <title>Time-series analyses of Monterey Bay coastal microbial picoplankton using a 'genome proxy' microarray.</title>
        <authorList>
            <person name="Rich V.I."/>
            <person name="Pham V.D."/>
            <person name="Eppley J."/>
            <person name="Shi Y."/>
            <person name="DeLong E.F."/>
        </authorList>
    </citation>
    <scope>NUCLEOTIDE SEQUENCE</scope>
</reference>
<dbReference type="FunFam" id="3.30.2350.10:FF:000006">
    <property type="entry name" value="Pseudouridine synthase"/>
    <property type="match status" value="1"/>
</dbReference>
<feature type="domain" description="RNA-binding S4" evidence="10">
    <location>
        <begin position="19"/>
        <end position="64"/>
    </location>
</feature>
<evidence type="ECO:0000313" key="11">
    <source>
        <dbReference type="EMBL" id="ADI20012.1"/>
    </source>
</evidence>
<dbReference type="Pfam" id="PF01479">
    <property type="entry name" value="S4"/>
    <property type="match status" value="1"/>
</dbReference>
<evidence type="ECO:0000256" key="1">
    <source>
        <dbReference type="ARBA" id="ARBA00010876"/>
    </source>
</evidence>
<comment type="catalytic activity">
    <reaction evidence="8">
        <text>a uridine in RNA = a pseudouridine in RNA</text>
        <dbReference type="Rhea" id="RHEA:48348"/>
        <dbReference type="Rhea" id="RHEA-COMP:12068"/>
        <dbReference type="Rhea" id="RHEA-COMP:12069"/>
        <dbReference type="ChEBI" id="CHEBI:65314"/>
        <dbReference type="ChEBI" id="CHEBI:65315"/>
    </reaction>
</comment>
<organism evidence="11">
    <name type="scientific">uncultured gamma proteobacterium EB000_65A11</name>
    <dbReference type="NCBI Taxonomy" id="710972"/>
    <lineage>
        <taxon>Bacteria</taxon>
        <taxon>Pseudomonadati</taxon>
        <taxon>Pseudomonadota</taxon>
        <taxon>Gammaproteobacteria</taxon>
        <taxon>environmental samples</taxon>
    </lineage>
</organism>
<sequence length="318" mass="35424">MPLNINHQEIVPEDLAFNRLDHVASALFPQYSRSRLQTWIKNGELVVDGQKRKSKDKVTGGELVAIQSSAIETTYEAQAIPLNVAYEDEHLLVVNKPSGLVVHPGAGNFDGTLLNGLLHHAEQLNGIPRAGIVHRLDKDTTGLLVVAKTLTTQHHLVQQLQARSVSRIYDAVVYGSLTRSGKVDQPIGRHTTQRTKMAIRPGGKPAITHYKVVRNFGEHSHIELALETGRTHQIRVHMQSISHPLIGDNTYGGGFKEPAHKDSGLLKALREFKRPALHARELKLIHPATEEEMHWCAEIPVDMQTLLDDLMLYSRKGE</sequence>
<dbReference type="PROSITE" id="PS01129">
    <property type="entry name" value="PSI_RLU"/>
    <property type="match status" value="1"/>
</dbReference>
<accession>E0Y021</accession>
<dbReference type="Gene3D" id="3.30.2350.10">
    <property type="entry name" value="Pseudouridine synthase"/>
    <property type="match status" value="1"/>
</dbReference>
<comment type="function">
    <text evidence="5">Responsible for synthesis of pseudouridine from uracil at positions 1911, 1915 and 1917 in 23S ribosomal RNA.</text>
</comment>
<dbReference type="InterPro" id="IPR006225">
    <property type="entry name" value="PsdUridine_synth_RluC/D"/>
</dbReference>
<dbReference type="Gene3D" id="3.10.290.10">
    <property type="entry name" value="RNA-binding S4 domain"/>
    <property type="match status" value="1"/>
</dbReference>
<comment type="catalytic activity">
    <reaction evidence="4">
        <text>uridine(1911/1915/1917) in 23S rRNA = pseudouridine(1911/1915/1917) in 23S rRNA</text>
        <dbReference type="Rhea" id="RHEA:42524"/>
        <dbReference type="Rhea" id="RHEA-COMP:10097"/>
        <dbReference type="Rhea" id="RHEA-COMP:10098"/>
        <dbReference type="ChEBI" id="CHEBI:65314"/>
        <dbReference type="ChEBI" id="CHEBI:65315"/>
        <dbReference type="EC" id="5.4.99.23"/>
    </reaction>
</comment>
<protein>
    <recommendedName>
        <fullName evidence="8">Pseudouridine synthase</fullName>
        <ecNumber evidence="8">5.4.99.-</ecNumber>
    </recommendedName>
</protein>
<dbReference type="GO" id="GO:0003723">
    <property type="term" value="F:RNA binding"/>
    <property type="evidence" value="ECO:0007669"/>
    <property type="project" value="UniProtKB-KW"/>
</dbReference>
<dbReference type="InterPro" id="IPR050188">
    <property type="entry name" value="RluA_PseudoU_synthase"/>
</dbReference>
<keyword evidence="3 8" id="KW-0413">Isomerase</keyword>
<evidence type="ECO:0000256" key="3">
    <source>
        <dbReference type="ARBA" id="ARBA00023235"/>
    </source>
</evidence>
<evidence type="ECO:0000259" key="10">
    <source>
        <dbReference type="Pfam" id="PF01479"/>
    </source>
</evidence>
<evidence type="ECO:0000256" key="7">
    <source>
        <dbReference type="PROSITE-ProRule" id="PRU00182"/>
    </source>
</evidence>
<feature type="domain" description="Pseudouridine synthase RsuA/RluA-like" evidence="9">
    <location>
        <begin position="90"/>
        <end position="240"/>
    </location>
</feature>
<evidence type="ECO:0000256" key="6">
    <source>
        <dbReference type="PIRSR" id="PIRSR606225-1"/>
    </source>
</evidence>